<evidence type="ECO:0000313" key="2">
    <source>
        <dbReference type="EMBL" id="PRQ77007.1"/>
    </source>
</evidence>
<protein>
    <submittedName>
        <fullName evidence="2">Uncharacterized protein</fullName>
    </submittedName>
</protein>
<organism evidence="2 3">
    <name type="scientific">Rhodotorula toruloides</name>
    <name type="common">Yeast</name>
    <name type="synonym">Rhodosporidium toruloides</name>
    <dbReference type="NCBI Taxonomy" id="5286"/>
    <lineage>
        <taxon>Eukaryota</taxon>
        <taxon>Fungi</taxon>
        <taxon>Dikarya</taxon>
        <taxon>Basidiomycota</taxon>
        <taxon>Pucciniomycotina</taxon>
        <taxon>Microbotryomycetes</taxon>
        <taxon>Sporidiobolales</taxon>
        <taxon>Sporidiobolaceae</taxon>
        <taxon>Rhodotorula</taxon>
    </lineage>
</organism>
<dbReference type="EMBL" id="LCTV02000002">
    <property type="protein sequence ID" value="PRQ77007.1"/>
    <property type="molecule type" value="Genomic_DNA"/>
</dbReference>
<feature type="compositionally biased region" description="Basic residues" evidence="1">
    <location>
        <begin position="329"/>
        <end position="343"/>
    </location>
</feature>
<feature type="region of interest" description="Disordered" evidence="1">
    <location>
        <begin position="55"/>
        <end position="85"/>
    </location>
</feature>
<feature type="compositionally biased region" description="Basic residues" evidence="1">
    <location>
        <begin position="63"/>
        <end position="72"/>
    </location>
</feature>
<dbReference type="AlphaFoldDB" id="A0A2T0AG81"/>
<accession>A0A2T0AG81</accession>
<feature type="region of interest" description="Disordered" evidence="1">
    <location>
        <begin position="175"/>
        <end position="195"/>
    </location>
</feature>
<proteinExistence type="predicted"/>
<name>A0A2T0AG81_RHOTO</name>
<evidence type="ECO:0000313" key="3">
    <source>
        <dbReference type="Proteomes" id="UP000239560"/>
    </source>
</evidence>
<feature type="compositionally biased region" description="Low complexity" evidence="1">
    <location>
        <begin position="318"/>
        <end position="328"/>
    </location>
</feature>
<comment type="caution">
    <text evidence="2">The sequence shown here is derived from an EMBL/GenBank/DDBJ whole genome shotgun (WGS) entry which is preliminary data.</text>
</comment>
<feature type="compositionally biased region" description="Polar residues" evidence="1">
    <location>
        <begin position="212"/>
        <end position="222"/>
    </location>
</feature>
<feature type="region of interest" description="Disordered" evidence="1">
    <location>
        <begin position="306"/>
        <end position="343"/>
    </location>
</feature>
<evidence type="ECO:0000256" key="1">
    <source>
        <dbReference type="SAM" id="MobiDB-lite"/>
    </source>
</evidence>
<feature type="compositionally biased region" description="Low complexity" evidence="1">
    <location>
        <begin position="242"/>
        <end position="263"/>
    </location>
</feature>
<sequence>MELWRCAPPHDPGTTSSPLDAVQAARLRLDKLLRLREVQLRRRATVSRRLRRPYIDGHQLERRRSRSARSRRQNSSIPRPRRPSPTLTSLLLVHLPLPRLLPLLPQRRLPQPHSPLLRLAKQADNVAGSSRRSSVCRSRTTDAAFRLLRRLCPPAQTSPSLSSYHVILTSLSSAHTHGTTTTHRAPQAPPNPARRRLSNLRQKPALHVSRTHLASVSSSRPTCTGPRSGPPLPTCRSSRARTSSPTGTSASFAATATPNTSTPSPSPRFYPDALSRPCSSSRGLSTPTTATGRGCSRTLIVATTWMPRTSDGRRRGGRSSSGARVSRAGGRRGKVGLRTRTTR</sequence>
<gene>
    <name evidence="2" type="ORF">AAT19DRAFT_12425</name>
</gene>
<dbReference type="Proteomes" id="UP000239560">
    <property type="component" value="Unassembled WGS sequence"/>
</dbReference>
<reference evidence="2 3" key="1">
    <citation type="journal article" date="2018" name="Elife">
        <title>Functional genomics of lipid metabolism in the oleaginous yeast Rhodosporidium toruloides.</title>
        <authorList>
            <person name="Coradetti S.T."/>
            <person name="Pinel D."/>
            <person name="Geiselman G."/>
            <person name="Ito M."/>
            <person name="Mondo S."/>
            <person name="Reilly M.C."/>
            <person name="Cheng Y.F."/>
            <person name="Bauer S."/>
            <person name="Grigoriev I."/>
            <person name="Gladden J.M."/>
            <person name="Simmons B.A."/>
            <person name="Brem R."/>
            <person name="Arkin A.P."/>
            <person name="Skerker J.M."/>
        </authorList>
    </citation>
    <scope>NUCLEOTIDE SEQUENCE [LARGE SCALE GENOMIC DNA]</scope>
    <source>
        <strain evidence="2 3">NBRC 0880</strain>
    </source>
</reference>
<feature type="compositionally biased region" description="Low complexity" evidence="1">
    <location>
        <begin position="73"/>
        <end position="85"/>
    </location>
</feature>
<feature type="compositionally biased region" description="Polar residues" evidence="1">
    <location>
        <begin position="277"/>
        <end position="291"/>
    </location>
</feature>
<feature type="region of interest" description="Disordered" evidence="1">
    <location>
        <begin position="207"/>
        <end position="294"/>
    </location>
</feature>
<feature type="compositionally biased region" description="Low complexity" evidence="1">
    <location>
        <begin position="175"/>
        <end position="186"/>
    </location>
</feature>